<dbReference type="PANTHER" id="PTHR48475:SF1">
    <property type="entry name" value="RNASE H TYPE-1 DOMAIN-CONTAINING PROTEIN"/>
    <property type="match status" value="1"/>
</dbReference>
<protein>
    <recommendedName>
        <fullName evidence="8">Integrase catalytic domain-containing protein</fullName>
    </recommendedName>
</protein>
<keyword evidence="5" id="KW-0378">Hydrolase</keyword>
<feature type="domain" description="Integrase catalytic" evidence="8">
    <location>
        <begin position="266"/>
        <end position="418"/>
    </location>
</feature>
<dbReference type="PROSITE" id="PS50994">
    <property type="entry name" value="INTEGRASE"/>
    <property type="match status" value="1"/>
</dbReference>
<dbReference type="PANTHER" id="PTHR48475">
    <property type="entry name" value="RIBONUCLEASE H"/>
    <property type="match status" value="1"/>
</dbReference>
<dbReference type="InterPro" id="IPR036397">
    <property type="entry name" value="RNaseH_sf"/>
</dbReference>
<evidence type="ECO:0000256" key="6">
    <source>
        <dbReference type="ARBA" id="ARBA00022918"/>
    </source>
</evidence>
<dbReference type="SUPFAM" id="SSF56672">
    <property type="entry name" value="DNA/RNA polymerases"/>
    <property type="match status" value="1"/>
</dbReference>
<accession>A0A7H4LL94</accession>
<dbReference type="Gene3D" id="3.30.420.10">
    <property type="entry name" value="Ribonuclease H-like superfamily/Ribonuclease H"/>
    <property type="match status" value="2"/>
</dbReference>
<evidence type="ECO:0000256" key="5">
    <source>
        <dbReference type="ARBA" id="ARBA00022801"/>
    </source>
</evidence>
<dbReference type="Pfam" id="PF13456">
    <property type="entry name" value="RVT_3"/>
    <property type="match status" value="1"/>
</dbReference>
<evidence type="ECO:0000256" key="2">
    <source>
        <dbReference type="ARBA" id="ARBA00022695"/>
    </source>
</evidence>
<dbReference type="CDD" id="cd09279">
    <property type="entry name" value="RNase_HI_like"/>
    <property type="match status" value="1"/>
</dbReference>
<dbReference type="InterPro" id="IPR043502">
    <property type="entry name" value="DNA/RNA_pol_sf"/>
</dbReference>
<dbReference type="InterPro" id="IPR001584">
    <property type="entry name" value="Integrase_cat-core"/>
</dbReference>
<evidence type="ECO:0000313" key="9">
    <source>
        <dbReference type="EMBL" id="SPT19382.1"/>
    </source>
</evidence>
<dbReference type="GO" id="GO:0015074">
    <property type="term" value="P:DNA integration"/>
    <property type="evidence" value="ECO:0007669"/>
    <property type="project" value="InterPro"/>
</dbReference>
<dbReference type="InterPro" id="IPR012337">
    <property type="entry name" value="RNaseH-like_sf"/>
</dbReference>
<evidence type="ECO:0000256" key="3">
    <source>
        <dbReference type="ARBA" id="ARBA00022722"/>
    </source>
</evidence>
<dbReference type="GO" id="GO:0004523">
    <property type="term" value="F:RNA-DNA hybrid ribonuclease activity"/>
    <property type="evidence" value="ECO:0007669"/>
    <property type="project" value="InterPro"/>
</dbReference>
<organism evidence="9 10">
    <name type="scientific">Triticum aestivum</name>
    <name type="common">Wheat</name>
    <dbReference type="NCBI Taxonomy" id="4565"/>
    <lineage>
        <taxon>Eukaryota</taxon>
        <taxon>Viridiplantae</taxon>
        <taxon>Streptophyta</taxon>
        <taxon>Embryophyta</taxon>
        <taxon>Tracheophyta</taxon>
        <taxon>Spermatophyta</taxon>
        <taxon>Magnoliopsida</taxon>
        <taxon>Liliopsida</taxon>
        <taxon>Poales</taxon>
        <taxon>Poaceae</taxon>
        <taxon>BOP clade</taxon>
        <taxon>Pooideae</taxon>
        <taxon>Triticodae</taxon>
        <taxon>Triticeae</taxon>
        <taxon>Triticinae</taxon>
        <taxon>Triticum</taxon>
    </lineage>
</organism>
<keyword evidence="3" id="KW-0540">Nuclease</keyword>
<dbReference type="Pfam" id="PF17917">
    <property type="entry name" value="RT_RNaseH"/>
    <property type="match status" value="1"/>
</dbReference>
<evidence type="ECO:0000256" key="7">
    <source>
        <dbReference type="SAM" id="MobiDB-lite"/>
    </source>
</evidence>
<dbReference type="EMBL" id="LS480641">
    <property type="protein sequence ID" value="SPT19382.1"/>
    <property type="molecule type" value="Genomic_DNA"/>
</dbReference>
<keyword evidence="1" id="KW-0808">Transferase</keyword>
<keyword evidence="6" id="KW-0695">RNA-directed DNA polymerase</keyword>
<dbReference type="InterPro" id="IPR002156">
    <property type="entry name" value="RNaseH_domain"/>
</dbReference>
<evidence type="ECO:0000256" key="1">
    <source>
        <dbReference type="ARBA" id="ARBA00022679"/>
    </source>
</evidence>
<dbReference type="SUPFAM" id="SSF53098">
    <property type="entry name" value="Ribonuclease H-like"/>
    <property type="match status" value="2"/>
</dbReference>
<proteinExistence type="predicted"/>
<gene>
    <name evidence="9" type="ORF">CAMPLR22A2D_LOCUS3997</name>
</gene>
<evidence type="ECO:0000313" key="10">
    <source>
        <dbReference type="Proteomes" id="UP000280104"/>
    </source>
</evidence>
<keyword evidence="2" id="KW-0548">Nucleotidyltransferase</keyword>
<name>A0A7H4LL94_WHEAT</name>
<dbReference type="Proteomes" id="UP000280104">
    <property type="component" value="Chromosome II"/>
</dbReference>
<dbReference type="GO" id="GO:0003964">
    <property type="term" value="F:RNA-directed DNA polymerase activity"/>
    <property type="evidence" value="ECO:0007669"/>
    <property type="project" value="UniProtKB-KW"/>
</dbReference>
<feature type="compositionally biased region" description="Basic and acidic residues" evidence="7">
    <location>
        <begin position="532"/>
        <end position="542"/>
    </location>
</feature>
<keyword evidence="4" id="KW-0255">Endonuclease</keyword>
<sequence>MLTTPPVMAAPTAKEPMYLYIAATSRVVSTVIVVERPEDGKALSVQRPVYYLSEVLSASKQNYPHYQKMCYGVHFAAKKLKPYFQEHPITVVYTAPLAETIGSRDASGRVAKWAIELAPYTIFYQPRTAIKSQALADFLVDWAETQYLRPAPDSTHWRMHFDGSKMRISLGAGIVLTSLKGDKLRYTLQIHFAASNNVAEYEALVHGLRLAKELGIRRILCYSDSDLVVQQSSGDWDAKDANMASYRFLVQQLSGYFEGCEFLHGLDMVGPFKTARGCMTHLLVAVDKFTKWIEAKPIKKLNGPTAATFVADITTRYGVPHNIIIDNGTNFAKGALAHFCRTQGIRLDLASVAHPQSNSQVERANGLILSGIKPRRVEPLERSAGCWIDELPAVLWSLRTTPNKSTSFTPFFLVYGAKAVIPTDIEFDSPRVTMYTEAEAKEAREDDIHLLEEGRLLALSRSAIYQQSLRRYHSRKVKPRSFQEGDLVLRLIQRTAGQQKLSAPWEGPLIISKALGNGSYYLIDAQKPRARKKDDSGKESERPWNANLL</sequence>
<evidence type="ECO:0000256" key="4">
    <source>
        <dbReference type="ARBA" id="ARBA00022759"/>
    </source>
</evidence>
<dbReference type="InterPro" id="IPR041373">
    <property type="entry name" value="RT_RNaseH"/>
</dbReference>
<dbReference type="AlphaFoldDB" id="A0A7H4LL94"/>
<feature type="region of interest" description="Disordered" evidence="7">
    <location>
        <begin position="527"/>
        <end position="549"/>
    </location>
</feature>
<dbReference type="GO" id="GO:0003676">
    <property type="term" value="F:nucleic acid binding"/>
    <property type="evidence" value="ECO:0007669"/>
    <property type="project" value="InterPro"/>
</dbReference>
<reference evidence="9 10" key="1">
    <citation type="submission" date="2018-05" db="EMBL/GenBank/DDBJ databases">
        <authorList>
            <person name="Thind KAUR A."/>
        </authorList>
    </citation>
    <scope>NUCLEOTIDE SEQUENCE [LARGE SCALE GENOMIC DNA]</scope>
</reference>
<evidence type="ECO:0000259" key="8">
    <source>
        <dbReference type="PROSITE" id="PS50994"/>
    </source>
</evidence>